<accession>A0A2A6DZX0</accession>
<feature type="transmembrane region" description="Helical" evidence="1">
    <location>
        <begin position="109"/>
        <end position="130"/>
    </location>
</feature>
<evidence type="ECO:0000256" key="1">
    <source>
        <dbReference type="SAM" id="Phobius"/>
    </source>
</evidence>
<feature type="transmembrane region" description="Helical" evidence="1">
    <location>
        <begin position="58"/>
        <end position="77"/>
    </location>
</feature>
<sequence>MDAERREIIVREIERWRQGRMLPDHYCDFLLRLYDSDGRWTGRRFGPISTDSVRRAGIAHWFAAVAAIATVACFIFYFTSLGLALQVVLTAGVVGTAFWAGARFRRQSFAKSCACFAVGSLVLLAAGYAILADHGWLDAALLVLWAVLCFTVWIAIGVAARLRVFLFCGAVGLLLAYARLLADQAGPQAWAVEAGLLAASALFFWLGGLLLKGHRESAVVLLALGLLSWLFPEPFLELTFAEPPDWAPAVFVLKLLVAGGVLFRFRNRWTEWLES</sequence>
<keyword evidence="1" id="KW-1133">Transmembrane helix</keyword>
<proteinExistence type="predicted"/>
<evidence type="ECO:0008006" key="4">
    <source>
        <dbReference type="Google" id="ProtNLM"/>
    </source>
</evidence>
<feature type="transmembrane region" description="Helical" evidence="1">
    <location>
        <begin position="246"/>
        <end position="265"/>
    </location>
</feature>
<dbReference type="AlphaFoldDB" id="A0A2A6DZX0"/>
<protein>
    <recommendedName>
        <fullName evidence="4">DUF2157 domain-containing protein</fullName>
    </recommendedName>
</protein>
<feature type="transmembrane region" description="Helical" evidence="1">
    <location>
        <begin position="218"/>
        <end position="240"/>
    </location>
</feature>
<comment type="caution">
    <text evidence="2">The sequence shown here is derived from an EMBL/GenBank/DDBJ whole genome shotgun (WGS) entry which is preliminary data.</text>
</comment>
<name>A0A2A6DZX0_9BACL</name>
<evidence type="ECO:0000313" key="2">
    <source>
        <dbReference type="EMBL" id="PDO10275.1"/>
    </source>
</evidence>
<dbReference type="Proteomes" id="UP000243688">
    <property type="component" value="Unassembled WGS sequence"/>
</dbReference>
<gene>
    <name evidence="2" type="ORF">BLM47_07915</name>
</gene>
<keyword evidence="1" id="KW-0472">Membrane</keyword>
<feature type="transmembrane region" description="Helical" evidence="1">
    <location>
        <begin position="83"/>
        <end position="102"/>
    </location>
</feature>
<feature type="transmembrane region" description="Helical" evidence="1">
    <location>
        <begin position="136"/>
        <end position="157"/>
    </location>
</feature>
<feature type="transmembrane region" description="Helical" evidence="1">
    <location>
        <begin position="188"/>
        <end position="211"/>
    </location>
</feature>
<keyword evidence="1" id="KW-0812">Transmembrane</keyword>
<dbReference type="EMBL" id="MOXJ01000016">
    <property type="protein sequence ID" value="PDO10275.1"/>
    <property type="molecule type" value="Genomic_DNA"/>
</dbReference>
<reference evidence="2 3" key="1">
    <citation type="submission" date="2016-12" db="EMBL/GenBank/DDBJ databases">
        <title>Candidatus Reconcilibacillus cellulovorans genome.</title>
        <authorList>
            <person name="Kolinko S."/>
            <person name="Wu Y.-W."/>
            <person name="Tachea F."/>
            <person name="Denzel E."/>
            <person name="Hiras J."/>
            <person name="Baecker N."/>
            <person name="Chan L.J."/>
            <person name="Eichorst S.A."/>
            <person name="Frey D."/>
            <person name="Adams P.D."/>
            <person name="Pray T."/>
            <person name="Tanjore D."/>
            <person name="Petzold C.J."/>
            <person name="Gladden J.M."/>
            <person name="Simmons B.A."/>
            <person name="Singer S.W."/>
        </authorList>
    </citation>
    <scope>NUCLEOTIDE SEQUENCE [LARGE SCALE GENOMIC DNA]</scope>
    <source>
        <strain evidence="2">JTherm</strain>
    </source>
</reference>
<feature type="transmembrane region" description="Helical" evidence="1">
    <location>
        <begin position="164"/>
        <end position="182"/>
    </location>
</feature>
<organism evidence="2 3">
    <name type="scientific">Candidatus Reconcilbacillus cellulovorans</name>
    <dbReference type="NCBI Taxonomy" id="1906605"/>
    <lineage>
        <taxon>Bacteria</taxon>
        <taxon>Bacillati</taxon>
        <taxon>Bacillota</taxon>
        <taxon>Bacilli</taxon>
        <taxon>Bacillales</taxon>
        <taxon>Paenibacillaceae</taxon>
        <taxon>Candidatus Reconcilbacillus</taxon>
    </lineage>
</organism>
<evidence type="ECO:0000313" key="3">
    <source>
        <dbReference type="Proteomes" id="UP000243688"/>
    </source>
</evidence>